<reference evidence="15" key="1">
    <citation type="submission" date="2021-06" db="EMBL/GenBank/DDBJ databases">
        <authorList>
            <person name="Nardi T."/>
            <person name="Nardi T."/>
        </authorList>
    </citation>
    <scope>NUCLEOTIDE SEQUENCE</scope>
</reference>
<dbReference type="NCBIfam" id="TIGR03423">
    <property type="entry name" value="pbp2_mrdA"/>
    <property type="match status" value="1"/>
</dbReference>
<dbReference type="GO" id="GO:0008360">
    <property type="term" value="P:regulation of cell shape"/>
    <property type="evidence" value="ECO:0007669"/>
    <property type="project" value="UniProtKB-KW"/>
</dbReference>
<evidence type="ECO:0000256" key="1">
    <source>
        <dbReference type="ARBA" id="ARBA00004167"/>
    </source>
</evidence>
<dbReference type="GO" id="GO:0071555">
    <property type="term" value="P:cell wall organization"/>
    <property type="evidence" value="ECO:0007669"/>
    <property type="project" value="UniProtKB-KW"/>
</dbReference>
<dbReference type="Gene3D" id="3.30.1390.30">
    <property type="entry name" value="Penicillin-binding protein 2a, domain 3"/>
    <property type="match status" value="1"/>
</dbReference>
<gene>
    <name evidence="15" type="ORF">MHYMCMPASI_00367</name>
</gene>
<dbReference type="Gene3D" id="3.90.1310.10">
    <property type="entry name" value="Penicillin-binding protein 2a (Domain 2)"/>
    <property type="match status" value="1"/>
</dbReference>
<keyword evidence="11" id="KW-0472">Membrane</keyword>
<dbReference type="GO" id="GO:0071972">
    <property type="term" value="F:peptidoglycan L,D-transpeptidase activity"/>
    <property type="evidence" value="ECO:0007669"/>
    <property type="project" value="TreeGrafter"/>
</dbReference>
<protein>
    <submittedName>
        <fullName evidence="15">Penicillin-binding protein 2</fullName>
    </submittedName>
</protein>
<keyword evidence="3" id="KW-1003">Cell membrane</keyword>
<evidence type="ECO:0000259" key="14">
    <source>
        <dbReference type="Pfam" id="PF03717"/>
    </source>
</evidence>
<evidence type="ECO:0000256" key="4">
    <source>
        <dbReference type="ARBA" id="ARBA00022519"/>
    </source>
</evidence>
<evidence type="ECO:0000256" key="8">
    <source>
        <dbReference type="ARBA" id="ARBA00022960"/>
    </source>
</evidence>
<dbReference type="Pfam" id="PF03717">
    <property type="entry name" value="PBP_dimer"/>
    <property type="match status" value="1"/>
</dbReference>
<dbReference type="InterPro" id="IPR005311">
    <property type="entry name" value="PBP_dimer"/>
</dbReference>
<evidence type="ECO:0000256" key="5">
    <source>
        <dbReference type="ARBA" id="ARBA00022670"/>
    </source>
</evidence>
<evidence type="ECO:0000256" key="7">
    <source>
        <dbReference type="ARBA" id="ARBA00022801"/>
    </source>
</evidence>
<keyword evidence="16" id="KW-1185">Reference proteome</keyword>
<dbReference type="EMBL" id="CAJVAF010000137">
    <property type="protein sequence ID" value="CAG7590906.1"/>
    <property type="molecule type" value="Genomic_DNA"/>
</dbReference>
<dbReference type="SUPFAM" id="SSF56601">
    <property type="entry name" value="beta-lactamase/transpeptidase-like"/>
    <property type="match status" value="1"/>
</dbReference>
<comment type="caution">
    <text evidence="15">The sequence shown here is derived from an EMBL/GenBank/DDBJ whole genome shotgun (WGS) entry which is preliminary data.</text>
</comment>
<evidence type="ECO:0000256" key="12">
    <source>
        <dbReference type="ARBA" id="ARBA00023316"/>
    </source>
</evidence>
<keyword evidence="8" id="KW-0133">Cell shape</keyword>
<sequence length="606" mass="67101">MRSQREKNKIFTRRAFLLGMGKLTLFSALAFRFGYLQIISNSKYRAMAENNSIKIVIIPPLRGLLLDRNGVIIADNQFNYSLVLLSPFKQEAEKIVQDLNKILGYETGISRIGVKKVLRAAGKNNQIMIQDNLSWLDIAKIEVRTDLYGVEIIKSHKRRYILSEMISHVTGYISKPSIEEAERSSIPHYQEFLIGKNGVERSLNNLLLGSPGARKIEVNAGGKFMRELIYNPPSRGITTKLSIDTNLQKIVAKNLAALHGSVVVMNANNGEILAMHSTPAYDPNKFVGGVQLNYWNQLKLNEGKPLINKSISNYYPPGSIFKIVTALAILDVGIDPARKILCTGEHQVGNRVFRCNRKEGHGWVDLHNAIAKSCNIYFYTFGLAAGIDTIVETATKLGFNQKTNVELPFENPGLLPTNNWIAKKLKNRWGAGDTINATIGQGYILITPIQLAAALAKIATGLKVIPTILSSSKSFSTELLGLPEEHLQLVRAGLHDVFNNPGGTGYRRRFTDKKYALAGKTGTAQVVAQAKRNQVLQYKMRDHGLFAGYISTSDKKLYAISVVAEHSGWGSASALPIATNIMREYLSIAATQVEEEDIDDDLTQDD</sequence>
<keyword evidence="6" id="KW-0812">Transmembrane</keyword>
<dbReference type="InterPro" id="IPR001460">
    <property type="entry name" value="PCN-bd_Tpept"/>
</dbReference>
<feature type="domain" description="Penicillin-binding protein transpeptidase" evidence="13">
    <location>
        <begin position="260"/>
        <end position="582"/>
    </location>
</feature>
<evidence type="ECO:0000256" key="9">
    <source>
        <dbReference type="ARBA" id="ARBA00022984"/>
    </source>
</evidence>
<keyword evidence="9" id="KW-0573">Peptidoglycan synthesis</keyword>
<keyword evidence="12" id="KW-0961">Cell wall biogenesis/degradation</keyword>
<evidence type="ECO:0000313" key="16">
    <source>
        <dbReference type="Proteomes" id="UP000837675"/>
    </source>
</evidence>
<dbReference type="Pfam" id="PF00905">
    <property type="entry name" value="Transpeptidase"/>
    <property type="match status" value="1"/>
</dbReference>
<evidence type="ECO:0000256" key="3">
    <source>
        <dbReference type="ARBA" id="ARBA00022475"/>
    </source>
</evidence>
<evidence type="ECO:0000313" key="15">
    <source>
        <dbReference type="EMBL" id="CAG7590906.1"/>
    </source>
</evidence>
<evidence type="ECO:0000256" key="11">
    <source>
        <dbReference type="ARBA" id="ARBA00023136"/>
    </source>
</evidence>
<evidence type="ECO:0000256" key="10">
    <source>
        <dbReference type="ARBA" id="ARBA00022989"/>
    </source>
</evidence>
<dbReference type="InterPro" id="IPR012338">
    <property type="entry name" value="Beta-lactam/transpept-like"/>
</dbReference>
<dbReference type="PANTHER" id="PTHR30627:SF2">
    <property type="entry name" value="PEPTIDOGLYCAN D,D-TRANSPEPTIDASE MRDA"/>
    <property type="match status" value="1"/>
</dbReference>
<keyword evidence="7" id="KW-0378">Hydrolase</keyword>
<evidence type="ECO:0000259" key="13">
    <source>
        <dbReference type="Pfam" id="PF00905"/>
    </source>
</evidence>
<dbReference type="AlphaFoldDB" id="A0A8S4BUA5"/>
<dbReference type="InterPro" id="IPR017790">
    <property type="entry name" value="Penicillin-binding_protein_2"/>
</dbReference>
<keyword evidence="10" id="KW-1133">Transmembrane helix</keyword>
<proteinExistence type="predicted"/>
<evidence type="ECO:0000256" key="6">
    <source>
        <dbReference type="ARBA" id="ARBA00022692"/>
    </source>
</evidence>
<dbReference type="GO" id="GO:0006508">
    <property type="term" value="P:proteolysis"/>
    <property type="evidence" value="ECO:0007669"/>
    <property type="project" value="UniProtKB-KW"/>
</dbReference>
<accession>A0A8S4BUA5</accession>
<feature type="domain" description="Penicillin-binding protein dimerisation" evidence="14">
    <location>
        <begin position="58"/>
        <end position="228"/>
    </location>
</feature>
<organism evidence="15 16">
    <name type="scientific">Hyalomma marginatum</name>
    <dbReference type="NCBI Taxonomy" id="34627"/>
    <lineage>
        <taxon>Eukaryota</taxon>
        <taxon>Metazoa</taxon>
        <taxon>Ecdysozoa</taxon>
        <taxon>Arthropoda</taxon>
        <taxon>Chelicerata</taxon>
        <taxon>Arachnida</taxon>
        <taxon>Acari</taxon>
        <taxon>Parasitiformes</taxon>
        <taxon>Ixodida</taxon>
        <taxon>Ixodoidea</taxon>
        <taxon>Ixodidae</taxon>
        <taxon>Hyalomminae</taxon>
        <taxon>Hyalomma</taxon>
    </lineage>
</organism>
<dbReference type="GO" id="GO:0005886">
    <property type="term" value="C:plasma membrane"/>
    <property type="evidence" value="ECO:0007669"/>
    <property type="project" value="UniProtKB-SubCell"/>
</dbReference>
<dbReference type="PANTHER" id="PTHR30627">
    <property type="entry name" value="PEPTIDOGLYCAN D,D-TRANSPEPTIDASE"/>
    <property type="match status" value="1"/>
</dbReference>
<keyword evidence="5" id="KW-0645">Protease</keyword>
<comment type="subcellular location">
    <subcellularLocation>
        <location evidence="2">Cell membrane</location>
    </subcellularLocation>
    <subcellularLocation>
        <location evidence="1">Membrane</location>
        <topology evidence="1">Single-pass membrane protein</topology>
    </subcellularLocation>
</comment>
<name>A0A8S4BUA5_9ACAR</name>
<dbReference type="Proteomes" id="UP000837675">
    <property type="component" value="Unassembled WGS sequence"/>
</dbReference>
<dbReference type="InterPro" id="IPR036138">
    <property type="entry name" value="PBP_dimer_sf"/>
</dbReference>
<dbReference type="InterPro" id="IPR050515">
    <property type="entry name" value="Beta-lactam/transpept"/>
</dbReference>
<dbReference type="Gene3D" id="3.40.710.10">
    <property type="entry name" value="DD-peptidase/beta-lactamase superfamily"/>
    <property type="match status" value="1"/>
</dbReference>
<dbReference type="GO" id="GO:0008658">
    <property type="term" value="F:penicillin binding"/>
    <property type="evidence" value="ECO:0007669"/>
    <property type="project" value="InterPro"/>
</dbReference>
<dbReference type="SUPFAM" id="SSF56519">
    <property type="entry name" value="Penicillin binding protein dimerisation domain"/>
    <property type="match status" value="1"/>
</dbReference>
<evidence type="ECO:0000256" key="2">
    <source>
        <dbReference type="ARBA" id="ARBA00004236"/>
    </source>
</evidence>
<keyword evidence="4" id="KW-0997">Cell inner membrane</keyword>
<dbReference type="GO" id="GO:0009002">
    <property type="term" value="F:serine-type D-Ala-D-Ala carboxypeptidase activity"/>
    <property type="evidence" value="ECO:0007669"/>
    <property type="project" value="InterPro"/>
</dbReference>